<keyword evidence="4" id="KW-1003">Cell membrane</keyword>
<dbReference type="InterPro" id="IPR007690">
    <property type="entry name" value="T2SS_GspM"/>
</dbReference>
<dbReference type="InterPro" id="IPR023229">
    <property type="entry name" value="T2SS_M_periplasmic_sf"/>
</dbReference>
<dbReference type="Proteomes" id="UP001519667">
    <property type="component" value="Unassembled WGS sequence"/>
</dbReference>
<reference evidence="11 12" key="1">
    <citation type="submission" date="2021-04" db="EMBL/GenBank/DDBJ databases">
        <title>Pseudomonas boanensis sp. nov., a bacterium isolated from river water used for household purposes in Boane District, Mozambique.</title>
        <authorList>
            <person name="Nicklasson M."/>
            <person name="Martin-Rodriguez A.J."/>
            <person name="Thorell K."/>
            <person name="Neves L."/>
            <person name="Mussagy A."/>
            <person name="Rydberg H.A."/>
            <person name="Hernroth B."/>
            <person name="Svensson-Stadler L."/>
            <person name="Sjoling A."/>
        </authorList>
    </citation>
    <scope>NUCLEOTIDE SEQUENCE [LARGE SCALE GENOMIC DNA]</scope>
    <source>
        <strain evidence="11 12">DB1</strain>
    </source>
</reference>
<keyword evidence="12" id="KW-1185">Reference proteome</keyword>
<evidence type="ECO:0000256" key="10">
    <source>
        <dbReference type="SAM" id="Phobius"/>
    </source>
</evidence>
<proteinExistence type="inferred from homology"/>
<organism evidence="11 12">
    <name type="scientific">Metapseudomonas boanensis</name>
    <dbReference type="NCBI Taxonomy" id="2822138"/>
    <lineage>
        <taxon>Bacteria</taxon>
        <taxon>Pseudomonadati</taxon>
        <taxon>Pseudomonadota</taxon>
        <taxon>Gammaproteobacteria</taxon>
        <taxon>Pseudomonadales</taxon>
        <taxon>Pseudomonadaceae</taxon>
        <taxon>Metapseudomonas</taxon>
    </lineage>
</organism>
<evidence type="ECO:0000256" key="9">
    <source>
        <dbReference type="ARBA" id="ARBA00023136"/>
    </source>
</evidence>
<evidence type="ECO:0000313" key="11">
    <source>
        <dbReference type="EMBL" id="MBT8764750.1"/>
    </source>
</evidence>
<comment type="subcellular location">
    <subcellularLocation>
        <location evidence="1">Cell inner membrane</location>
        <topology evidence="1">Single-pass membrane protein</topology>
    </subcellularLocation>
</comment>
<evidence type="ECO:0000256" key="4">
    <source>
        <dbReference type="ARBA" id="ARBA00022475"/>
    </source>
</evidence>
<name>A0ABS5XCE8_9GAMM</name>
<gene>
    <name evidence="11" type="ORF">J7302_01090</name>
</gene>
<keyword evidence="5" id="KW-0997">Cell inner membrane</keyword>
<comment type="caution">
    <text evidence="11">The sequence shown here is derived from an EMBL/GenBank/DDBJ whole genome shotgun (WGS) entry which is preliminary data.</text>
</comment>
<evidence type="ECO:0000256" key="5">
    <source>
        <dbReference type="ARBA" id="ARBA00022519"/>
    </source>
</evidence>
<evidence type="ECO:0000256" key="2">
    <source>
        <dbReference type="ARBA" id="ARBA00010637"/>
    </source>
</evidence>
<evidence type="ECO:0000256" key="8">
    <source>
        <dbReference type="ARBA" id="ARBA00022989"/>
    </source>
</evidence>
<evidence type="ECO:0000256" key="6">
    <source>
        <dbReference type="ARBA" id="ARBA00022692"/>
    </source>
</evidence>
<evidence type="ECO:0000256" key="1">
    <source>
        <dbReference type="ARBA" id="ARBA00004377"/>
    </source>
</evidence>
<evidence type="ECO:0000313" key="12">
    <source>
        <dbReference type="Proteomes" id="UP001519667"/>
    </source>
</evidence>
<keyword evidence="7" id="KW-0653">Protein transport</keyword>
<keyword evidence="9 10" id="KW-0472">Membrane</keyword>
<protein>
    <submittedName>
        <fullName evidence="11">Type II secretion system protein M</fullName>
    </submittedName>
</protein>
<keyword evidence="3" id="KW-0813">Transport</keyword>
<evidence type="ECO:0000256" key="7">
    <source>
        <dbReference type="ARBA" id="ARBA00022927"/>
    </source>
</evidence>
<feature type="transmembrane region" description="Helical" evidence="10">
    <location>
        <begin position="31"/>
        <end position="51"/>
    </location>
</feature>
<keyword evidence="6 10" id="KW-0812">Transmembrane</keyword>
<accession>A0ABS5XCE8</accession>
<dbReference type="EMBL" id="JAGTIS010000001">
    <property type="protein sequence ID" value="MBT8764750.1"/>
    <property type="molecule type" value="Genomic_DNA"/>
</dbReference>
<sequence>MLDSIRTPLQAQWQSSGLAARWRGLPQRDRLALLVLGLFLSFVLLYLSLWLPAERRLEEARQHYLSQRDLYAYLQQRAPEARAVRVRPQVRIEPERLQGMVTATAAEQGLAVERIDSEAPGVLQVSLQPAAFASLLRWFAVLEGQGARIDEAGLDRSENGQVTARVTLRVE</sequence>
<comment type="similarity">
    <text evidence="2">Belongs to the GSP M family.</text>
</comment>
<keyword evidence="8 10" id="KW-1133">Transmembrane helix</keyword>
<dbReference type="SUPFAM" id="SSF103054">
    <property type="entry name" value="General secretion pathway protein M, EpsM"/>
    <property type="match status" value="1"/>
</dbReference>
<dbReference type="Gene3D" id="3.30.1360.100">
    <property type="entry name" value="General secretion pathway protein M, EpsM"/>
    <property type="match status" value="1"/>
</dbReference>
<evidence type="ECO:0000256" key="3">
    <source>
        <dbReference type="ARBA" id="ARBA00022448"/>
    </source>
</evidence>
<dbReference type="RefSeq" id="WP_215369073.1">
    <property type="nucleotide sequence ID" value="NZ_JAGTIS010000001.1"/>
</dbReference>
<dbReference type="Pfam" id="PF04612">
    <property type="entry name" value="T2SSM"/>
    <property type="match status" value="1"/>
</dbReference>